<dbReference type="GeneID" id="66116057"/>
<keyword evidence="10" id="KW-1185">Reference proteome</keyword>
<dbReference type="InterPro" id="IPR058565">
    <property type="entry name" value="Ig_TRAPPC9_Trs120_1st"/>
</dbReference>
<accession>A0A9P7V654</accession>
<feature type="region of interest" description="Disordered" evidence="3">
    <location>
        <begin position="751"/>
        <end position="775"/>
    </location>
</feature>
<evidence type="ECO:0000259" key="7">
    <source>
        <dbReference type="Pfam" id="PF26282"/>
    </source>
</evidence>
<dbReference type="Proteomes" id="UP000790833">
    <property type="component" value="Unassembled WGS sequence"/>
</dbReference>
<dbReference type="OrthoDB" id="27962at2759"/>
<dbReference type="Pfam" id="PF26251">
    <property type="entry name" value="TPR_TRAPPC9-Trs120"/>
    <property type="match status" value="1"/>
</dbReference>
<dbReference type="GO" id="GO:0005802">
    <property type="term" value="C:trans-Golgi network"/>
    <property type="evidence" value="ECO:0007669"/>
    <property type="project" value="TreeGrafter"/>
</dbReference>
<dbReference type="Pfam" id="PF26283">
    <property type="entry name" value="Ig_TRAPPC9-Trs120_4th"/>
    <property type="match status" value="1"/>
</dbReference>
<dbReference type="Pfam" id="PF26282">
    <property type="entry name" value="Ig_TRAPPC9-Trs120_3rd"/>
    <property type="match status" value="1"/>
</dbReference>
<dbReference type="RefSeq" id="XP_043047446.1">
    <property type="nucleotide sequence ID" value="XM_043193437.1"/>
</dbReference>
<dbReference type="Pfam" id="PF08626">
    <property type="entry name" value="TRAPPC9-Trs120"/>
    <property type="match status" value="1"/>
</dbReference>
<sequence length="1380" mass="156872">MLSRFEFVYPARTRVLAVPVNNCSKSNFDKYVSLLRSANPEVRLLEVPPMPELRHFNPQPYPNGRVLYDIVTSTNDLNILQLHNFEPFRKEFIVVAIGTYEAHVDTEDIAHTLNASFPNAIVHNVILFDTPLDVIKAKVIPSDHSPKTSFYHHDLEVVTGGLDSILVEITRNYLHSLDNYVNSFTIVTLRSPVSEGKVLVKTIHKNSNTNQKRFSSGNFISSLIETKMKLQHVGRKNKVMGNFYLLAGKYTDAMNEFSEAILALKKCEDYLWLGSALEGMLITIALLQYIGANFQMPVLALTAALQISSKKLQSLASLDTTSTTRSSMDSIRSALSSSNSTPQVNIPNSITPRNSLASQRNSINGGELNDVLFPELFKLVHNKILKSYHLSTSDFENCIPDVILAEYILRATKFMIQIRRLGTEVTKSLTNLVNTPQQEESSKFYSREEILRELDNVYLIQLTEIDFVEQCNIYCVLASIYFELKAHRKQSFILRTLIVSLSRKLKEKPDSISESIKQMSREGGGNDVSSIYSLFEMLFEAYKVTSKPEENIKDAYLNLQGNWISLQILLLRLCMNVAEIMKDYPFLLKVCSVLLTRYTHCLPPNDQIRLKEMIDYSVFVSRRNSIELHTPYWDPFIVRDARLSITRSKNELLPFDEYEVQDTPLEGKTKAGVFDPYTKAKPQVVEDLLIVNEVYQLVLTLQNPFAFKIEINELKIVSEIEDEIQTLQHLTRPVVESNSIVSSKLMTKQQKTVPSVGIQNYKRPSNSSSSLNGGGSINNVSASPANISPLLQSTHAVTEDPSSLVKHHPTNLIIAPNSIQQFLVLFKSLATGEIIIKGFEIGLSNCRAQFFNIVESEFPSVLMKVKDLRLSESKPSTTGSPLSNIISNLENNNIKNRVLTKTITINVLPPQPTLVLDSILITNGWLMLLEGERVTFSISLVNKSDVLINYLSFSFWDSTIEPLSKKLNQGYQTLTPAEMYEIEWFLLKSKPFSIVNKDEVANKFKTIPPHEKITIEYEIFCKRGIKELKIILDYSHRVASDTMKSYVKQFYIPIGISIMPTLEIIGFHLLPLFSNTLRDAMQQQQSEGILHTDNLCKLLKFIDGIQGSKTEDIYEYCLLVFDLRNNWNLKLHCEIGYKSTGFQINEEVEAGITTRYFLPIKRIQHNEVNLTDAIPSLRNKQFIKNYSISEAEDKSMRRLFWLREELLNNLTGSWASNAIKGPGTRYGDIQFRSIRLTEPMLDILLLPEIQMTSTIETEDGTECEQLDGKYQLTTEQFYILRTKIHNGGKRDIDGIFRHVPFLKNGSPARNQLSIDRRILFNGVMQQHLGQMIRPNQTIELQLSFTILEIGIYEWGMVLDLLNGETQEQVVGLEPITISAV</sequence>
<feature type="domain" description="Trs120/TRAPPC9 fourth Ig-like" evidence="8">
    <location>
        <begin position="1258"/>
        <end position="1379"/>
    </location>
</feature>
<evidence type="ECO:0000256" key="1">
    <source>
        <dbReference type="ARBA" id="ARBA00004555"/>
    </source>
</evidence>
<feature type="compositionally biased region" description="Low complexity" evidence="3">
    <location>
        <begin position="765"/>
        <end position="775"/>
    </location>
</feature>
<dbReference type="EMBL" id="JAHMUF010000022">
    <property type="protein sequence ID" value="KAG7191894.1"/>
    <property type="molecule type" value="Genomic_DNA"/>
</dbReference>
<organism evidence="9 10">
    <name type="scientific">Scheffersomyces spartinae</name>
    <dbReference type="NCBI Taxonomy" id="45513"/>
    <lineage>
        <taxon>Eukaryota</taxon>
        <taxon>Fungi</taxon>
        <taxon>Dikarya</taxon>
        <taxon>Ascomycota</taxon>
        <taxon>Saccharomycotina</taxon>
        <taxon>Pichiomycetes</taxon>
        <taxon>Debaryomycetaceae</taxon>
        <taxon>Scheffersomyces</taxon>
    </lineage>
</organism>
<proteinExistence type="predicted"/>
<evidence type="ECO:0000313" key="9">
    <source>
        <dbReference type="EMBL" id="KAG7191894.1"/>
    </source>
</evidence>
<evidence type="ECO:0000256" key="2">
    <source>
        <dbReference type="ARBA" id="ARBA00023034"/>
    </source>
</evidence>
<feature type="region of interest" description="Disordered" evidence="3">
    <location>
        <begin position="327"/>
        <end position="351"/>
    </location>
</feature>
<comment type="caution">
    <text evidence="9">The sequence shown here is derived from an EMBL/GenBank/DDBJ whole genome shotgun (WGS) entry which is preliminary data.</text>
</comment>
<reference evidence="9" key="1">
    <citation type="submission" date="2021-03" db="EMBL/GenBank/DDBJ databases">
        <authorList>
            <person name="Palmer J.M."/>
        </authorList>
    </citation>
    <scope>NUCLEOTIDE SEQUENCE</scope>
    <source>
        <strain evidence="9">ARV_011</strain>
    </source>
</reference>
<feature type="domain" description="Trs120/TRAPPC9 first Ig-like" evidence="6">
    <location>
        <begin position="673"/>
        <end position="719"/>
    </location>
</feature>
<evidence type="ECO:0000259" key="4">
    <source>
        <dbReference type="Pfam" id="PF08626"/>
    </source>
</evidence>
<feature type="domain" description="Trs120/TRAPPC9 TPR region" evidence="5">
    <location>
        <begin position="374"/>
        <end position="623"/>
    </location>
</feature>
<dbReference type="InterPro" id="IPR058564">
    <property type="entry name" value="TPR_TRAPPC9_Trs120"/>
</dbReference>
<dbReference type="InterPro" id="IPR058563">
    <property type="entry name" value="Trs120_TRAPPC9_N"/>
</dbReference>
<feature type="compositionally biased region" description="Polar residues" evidence="3">
    <location>
        <begin position="334"/>
        <end position="351"/>
    </location>
</feature>
<evidence type="ECO:0000259" key="6">
    <source>
        <dbReference type="Pfam" id="PF26254"/>
    </source>
</evidence>
<dbReference type="Pfam" id="PF26254">
    <property type="entry name" value="Ig_TRAPPC9-Trs120_1st"/>
    <property type="match status" value="2"/>
</dbReference>
<feature type="domain" description="Trs120/TRAPPC9 third Ig-like" evidence="7">
    <location>
        <begin position="1063"/>
        <end position="1244"/>
    </location>
</feature>
<feature type="domain" description="Trs120/TRAPPC9 first Ig-like" evidence="6">
    <location>
        <begin position="807"/>
        <end position="909"/>
    </location>
</feature>
<name>A0A9P7V654_9ASCO</name>
<protein>
    <submittedName>
        <fullName evidence="9">Uncharacterized protein</fullName>
    </submittedName>
</protein>
<dbReference type="InterPro" id="IPR058567">
    <property type="entry name" value="Ig_TRAPPC9_Trs120_3rd"/>
</dbReference>
<dbReference type="Pfam" id="PF26280">
    <property type="entry name" value="Ig_TRAPPC9-Trs120_2nd"/>
    <property type="match status" value="1"/>
</dbReference>
<dbReference type="PANTHER" id="PTHR21512:SF5">
    <property type="entry name" value="TRAFFICKING PROTEIN PARTICLE COMPLEX SUBUNIT 9"/>
    <property type="match status" value="1"/>
</dbReference>
<comment type="subcellular location">
    <subcellularLocation>
        <location evidence="1">Golgi apparatus</location>
    </subcellularLocation>
</comment>
<evidence type="ECO:0000259" key="8">
    <source>
        <dbReference type="Pfam" id="PF26283"/>
    </source>
</evidence>
<evidence type="ECO:0000256" key="3">
    <source>
        <dbReference type="SAM" id="MobiDB-lite"/>
    </source>
</evidence>
<gene>
    <name evidence="9" type="ORF">KQ657_002683</name>
</gene>
<dbReference type="PANTHER" id="PTHR21512">
    <property type="entry name" value="TRAFFICKING PROTEIN PARTICLE COMPLEX SUBUNIT 9"/>
    <property type="match status" value="1"/>
</dbReference>
<evidence type="ECO:0000313" key="10">
    <source>
        <dbReference type="Proteomes" id="UP000790833"/>
    </source>
</evidence>
<evidence type="ECO:0000259" key="5">
    <source>
        <dbReference type="Pfam" id="PF26251"/>
    </source>
</evidence>
<dbReference type="InterPro" id="IPR058568">
    <property type="entry name" value="Ig_TRAPPC9_Trs120_4th"/>
</dbReference>
<dbReference type="InterPro" id="IPR013935">
    <property type="entry name" value="Trs120_TRAPPC9"/>
</dbReference>
<feature type="domain" description="Trs120/TRAPPC9 N-terminal" evidence="4">
    <location>
        <begin position="5"/>
        <end position="297"/>
    </location>
</feature>
<keyword evidence="2" id="KW-0333">Golgi apparatus</keyword>